<organism evidence="2 3">
    <name type="scientific">Mycena albidolilacea</name>
    <dbReference type="NCBI Taxonomy" id="1033008"/>
    <lineage>
        <taxon>Eukaryota</taxon>
        <taxon>Fungi</taxon>
        <taxon>Dikarya</taxon>
        <taxon>Basidiomycota</taxon>
        <taxon>Agaricomycotina</taxon>
        <taxon>Agaricomycetes</taxon>
        <taxon>Agaricomycetidae</taxon>
        <taxon>Agaricales</taxon>
        <taxon>Marasmiineae</taxon>
        <taxon>Mycenaceae</taxon>
        <taxon>Mycena</taxon>
    </lineage>
</organism>
<sequence>YSRVVCLTLHIFLVLGHITLLGISTSKKEHNIIFSSDLQDKISVSAKILATALGTIYYSVLLYLIQSLATQSSIREYCTITTTHDKFSCWSGIGSSLSTLYKQISLPVSVGPTLAITAYLLGLSALHVTTPALLSVETFNFSSSIGVPLQGGPQWNDSRYKSVLIPCIEFISLMGNSTTLAYVQYVAEFLPWLQNLDESQTPGLFNGSLYDVSTEAYLGGEANVSAIGFNITCGYLPWTAVKTIDSGEYRIILNTEPLEFIYVIGLGKIRTQVFITI</sequence>
<gene>
    <name evidence="2" type="ORF">DFH08DRAFT_712925</name>
</gene>
<dbReference type="Proteomes" id="UP001218218">
    <property type="component" value="Unassembled WGS sequence"/>
</dbReference>
<evidence type="ECO:0000256" key="1">
    <source>
        <dbReference type="SAM" id="Phobius"/>
    </source>
</evidence>
<dbReference type="EMBL" id="JARIHO010000050">
    <property type="protein sequence ID" value="KAJ7321553.1"/>
    <property type="molecule type" value="Genomic_DNA"/>
</dbReference>
<keyword evidence="1" id="KW-0812">Transmembrane</keyword>
<evidence type="ECO:0000313" key="2">
    <source>
        <dbReference type="EMBL" id="KAJ7321553.1"/>
    </source>
</evidence>
<keyword evidence="1" id="KW-0472">Membrane</keyword>
<proteinExistence type="predicted"/>
<dbReference type="AlphaFoldDB" id="A0AAD7EHA4"/>
<feature type="non-terminal residue" evidence="2">
    <location>
        <position position="1"/>
    </location>
</feature>
<name>A0AAD7EHA4_9AGAR</name>
<evidence type="ECO:0000313" key="3">
    <source>
        <dbReference type="Proteomes" id="UP001218218"/>
    </source>
</evidence>
<feature type="transmembrane region" description="Helical" evidence="1">
    <location>
        <begin position="46"/>
        <end position="65"/>
    </location>
</feature>
<protein>
    <submittedName>
        <fullName evidence="2">Uncharacterized protein</fullName>
    </submittedName>
</protein>
<keyword evidence="3" id="KW-1185">Reference proteome</keyword>
<keyword evidence="1" id="KW-1133">Transmembrane helix</keyword>
<comment type="caution">
    <text evidence="2">The sequence shown here is derived from an EMBL/GenBank/DDBJ whole genome shotgun (WGS) entry which is preliminary data.</text>
</comment>
<accession>A0AAD7EHA4</accession>
<reference evidence="2" key="1">
    <citation type="submission" date="2023-03" db="EMBL/GenBank/DDBJ databases">
        <title>Massive genome expansion in bonnet fungi (Mycena s.s.) driven by repeated elements and novel gene families across ecological guilds.</title>
        <authorList>
            <consortium name="Lawrence Berkeley National Laboratory"/>
            <person name="Harder C.B."/>
            <person name="Miyauchi S."/>
            <person name="Viragh M."/>
            <person name="Kuo A."/>
            <person name="Thoen E."/>
            <person name="Andreopoulos B."/>
            <person name="Lu D."/>
            <person name="Skrede I."/>
            <person name="Drula E."/>
            <person name="Henrissat B."/>
            <person name="Morin E."/>
            <person name="Kohler A."/>
            <person name="Barry K."/>
            <person name="LaButti K."/>
            <person name="Morin E."/>
            <person name="Salamov A."/>
            <person name="Lipzen A."/>
            <person name="Mereny Z."/>
            <person name="Hegedus B."/>
            <person name="Baldrian P."/>
            <person name="Stursova M."/>
            <person name="Weitz H."/>
            <person name="Taylor A."/>
            <person name="Grigoriev I.V."/>
            <person name="Nagy L.G."/>
            <person name="Martin F."/>
            <person name="Kauserud H."/>
        </authorList>
    </citation>
    <scope>NUCLEOTIDE SEQUENCE</scope>
    <source>
        <strain evidence="2">CBHHK002</strain>
    </source>
</reference>